<feature type="domain" description="RmlD-like substrate binding" evidence="7">
    <location>
        <begin position="1"/>
        <end position="282"/>
    </location>
</feature>
<dbReference type="GO" id="GO:0019305">
    <property type="term" value="P:dTDP-rhamnose biosynthetic process"/>
    <property type="evidence" value="ECO:0007669"/>
    <property type="project" value="UniProtKB-UniPathway"/>
</dbReference>
<dbReference type="Gene3D" id="3.40.50.720">
    <property type="entry name" value="NAD(P)-binding Rossmann-like Domain"/>
    <property type="match status" value="1"/>
</dbReference>
<evidence type="ECO:0000256" key="4">
    <source>
        <dbReference type="ARBA" id="ARBA00017099"/>
    </source>
</evidence>
<name>A0A1H8V202_9RHOB</name>
<dbReference type="UniPathway" id="UPA00124"/>
<dbReference type="NCBIfam" id="TIGR01214">
    <property type="entry name" value="rmlD"/>
    <property type="match status" value="1"/>
</dbReference>
<dbReference type="AlphaFoldDB" id="A0A1H8V202"/>
<evidence type="ECO:0000313" key="9">
    <source>
        <dbReference type="Proteomes" id="UP000198893"/>
    </source>
</evidence>
<evidence type="ECO:0000256" key="6">
    <source>
        <dbReference type="RuleBase" id="RU364082"/>
    </source>
</evidence>
<gene>
    <name evidence="8" type="ORF">SAMN04490248_12423</name>
</gene>
<dbReference type="OrthoDB" id="9803892at2"/>
<dbReference type="EC" id="1.1.1.133" evidence="3 6"/>
<dbReference type="PANTHER" id="PTHR10491">
    <property type="entry name" value="DTDP-4-DEHYDRORHAMNOSE REDUCTASE"/>
    <property type="match status" value="1"/>
</dbReference>
<keyword evidence="6" id="KW-0521">NADP</keyword>
<organism evidence="8 9">
    <name type="scientific">Salinihabitans flavidus</name>
    <dbReference type="NCBI Taxonomy" id="569882"/>
    <lineage>
        <taxon>Bacteria</taxon>
        <taxon>Pseudomonadati</taxon>
        <taxon>Pseudomonadota</taxon>
        <taxon>Alphaproteobacteria</taxon>
        <taxon>Rhodobacterales</taxon>
        <taxon>Roseobacteraceae</taxon>
        <taxon>Salinihabitans</taxon>
    </lineage>
</organism>
<dbReference type="RefSeq" id="WP_093119937.1">
    <property type="nucleotide sequence ID" value="NZ_FODS01000024.1"/>
</dbReference>
<comment type="cofactor">
    <cofactor evidence="6">
        <name>Mg(2+)</name>
        <dbReference type="ChEBI" id="CHEBI:18420"/>
    </cofactor>
    <text evidence="6">Binds 1 Mg(2+) ion per monomer.</text>
</comment>
<comment type="function">
    <text evidence="6">Catalyzes the reduction of dTDP-6-deoxy-L-lyxo-4-hexulose to yield dTDP-L-rhamnose.</text>
</comment>
<protein>
    <recommendedName>
        <fullName evidence="4 6">dTDP-4-dehydrorhamnose reductase</fullName>
        <ecNumber evidence="3 6">1.1.1.133</ecNumber>
    </recommendedName>
</protein>
<evidence type="ECO:0000256" key="3">
    <source>
        <dbReference type="ARBA" id="ARBA00012929"/>
    </source>
</evidence>
<dbReference type="Proteomes" id="UP000198893">
    <property type="component" value="Unassembled WGS sequence"/>
</dbReference>
<keyword evidence="6" id="KW-0560">Oxidoreductase</keyword>
<dbReference type="GO" id="GO:0005829">
    <property type="term" value="C:cytosol"/>
    <property type="evidence" value="ECO:0007669"/>
    <property type="project" value="TreeGrafter"/>
</dbReference>
<dbReference type="GO" id="GO:0008831">
    <property type="term" value="F:dTDP-4-dehydrorhamnose reductase activity"/>
    <property type="evidence" value="ECO:0007669"/>
    <property type="project" value="UniProtKB-EC"/>
</dbReference>
<keyword evidence="9" id="KW-1185">Reference proteome</keyword>
<sequence>MKLLVFGHSGQVATELRALAGPDLEVEALNREVADLCAPEACAAIVAGTKADAVIVAAAYTAVDRAEEEEPLAAVINGAAPGAMARAAAARDLPFLHVSTDYVFDGRGAAAHRPDDPAAPINAYGRTKLTGEEAVRAAGGRHAILRTSWVFSAHGSNFVKTMLRLSESRDSLAIVADQIGGPTPARDIAATLVTMARAMAAGQGGGTYHYAGAPVTSWAGFAREIFELAEKKVKISDLSTQDYPTPAARPLNSRLDCATLAADFGIPPADWRGGLARVIADLKQEGT</sequence>
<accession>A0A1H8V202</accession>
<dbReference type="PANTHER" id="PTHR10491:SF4">
    <property type="entry name" value="METHIONINE ADENOSYLTRANSFERASE 2 SUBUNIT BETA"/>
    <property type="match status" value="1"/>
</dbReference>
<evidence type="ECO:0000313" key="8">
    <source>
        <dbReference type="EMBL" id="SEP09257.1"/>
    </source>
</evidence>
<dbReference type="EMBL" id="FODS01000024">
    <property type="protein sequence ID" value="SEP09257.1"/>
    <property type="molecule type" value="Genomic_DNA"/>
</dbReference>
<dbReference type="Pfam" id="PF04321">
    <property type="entry name" value="RmlD_sub_bind"/>
    <property type="match status" value="1"/>
</dbReference>
<evidence type="ECO:0000259" key="7">
    <source>
        <dbReference type="Pfam" id="PF04321"/>
    </source>
</evidence>
<comment type="pathway">
    <text evidence="1 6">Carbohydrate biosynthesis; dTDP-L-rhamnose biosynthesis.</text>
</comment>
<proteinExistence type="inferred from homology"/>
<dbReference type="Gene3D" id="3.90.25.10">
    <property type="entry name" value="UDP-galactose 4-epimerase, domain 1"/>
    <property type="match status" value="1"/>
</dbReference>
<dbReference type="InterPro" id="IPR036291">
    <property type="entry name" value="NAD(P)-bd_dom_sf"/>
</dbReference>
<evidence type="ECO:0000256" key="5">
    <source>
        <dbReference type="ARBA" id="ARBA00048200"/>
    </source>
</evidence>
<comment type="similarity">
    <text evidence="2 6">Belongs to the dTDP-4-dehydrorhamnose reductase family.</text>
</comment>
<dbReference type="SUPFAM" id="SSF51735">
    <property type="entry name" value="NAD(P)-binding Rossmann-fold domains"/>
    <property type="match status" value="1"/>
</dbReference>
<dbReference type="InterPro" id="IPR005913">
    <property type="entry name" value="dTDP_dehydrorham_reduct"/>
</dbReference>
<dbReference type="InterPro" id="IPR029903">
    <property type="entry name" value="RmlD-like-bd"/>
</dbReference>
<evidence type="ECO:0000256" key="1">
    <source>
        <dbReference type="ARBA" id="ARBA00004781"/>
    </source>
</evidence>
<comment type="catalytic activity">
    <reaction evidence="5 6">
        <text>dTDP-beta-L-rhamnose + NADP(+) = dTDP-4-dehydro-beta-L-rhamnose + NADPH + H(+)</text>
        <dbReference type="Rhea" id="RHEA:21796"/>
        <dbReference type="ChEBI" id="CHEBI:15378"/>
        <dbReference type="ChEBI" id="CHEBI:57510"/>
        <dbReference type="ChEBI" id="CHEBI:57783"/>
        <dbReference type="ChEBI" id="CHEBI:58349"/>
        <dbReference type="ChEBI" id="CHEBI:62830"/>
        <dbReference type="EC" id="1.1.1.133"/>
    </reaction>
</comment>
<dbReference type="CDD" id="cd05254">
    <property type="entry name" value="dTDP_HR_like_SDR_e"/>
    <property type="match status" value="1"/>
</dbReference>
<evidence type="ECO:0000256" key="2">
    <source>
        <dbReference type="ARBA" id="ARBA00010944"/>
    </source>
</evidence>
<dbReference type="STRING" id="569882.SAMN04490248_12423"/>
<reference evidence="8 9" key="1">
    <citation type="submission" date="2016-10" db="EMBL/GenBank/DDBJ databases">
        <authorList>
            <person name="de Groot N.N."/>
        </authorList>
    </citation>
    <scope>NUCLEOTIDE SEQUENCE [LARGE SCALE GENOMIC DNA]</scope>
    <source>
        <strain evidence="8 9">DSM 27842</strain>
    </source>
</reference>